<keyword evidence="1" id="KW-1133">Transmembrane helix</keyword>
<organism evidence="2 3">
    <name type="scientific">Rhodanobacter glycinis</name>
    <dbReference type="NCBI Taxonomy" id="582702"/>
    <lineage>
        <taxon>Bacteria</taxon>
        <taxon>Pseudomonadati</taxon>
        <taxon>Pseudomonadota</taxon>
        <taxon>Gammaproteobacteria</taxon>
        <taxon>Lysobacterales</taxon>
        <taxon>Rhodanobacteraceae</taxon>
        <taxon>Rhodanobacter</taxon>
    </lineage>
</organism>
<keyword evidence="1" id="KW-0812">Transmembrane</keyword>
<evidence type="ECO:0000256" key="1">
    <source>
        <dbReference type="SAM" id="Phobius"/>
    </source>
</evidence>
<dbReference type="EMBL" id="RCZO01000001">
    <property type="protein sequence ID" value="TPG11641.1"/>
    <property type="molecule type" value="Genomic_DNA"/>
</dbReference>
<dbReference type="Proteomes" id="UP000319486">
    <property type="component" value="Unassembled WGS sequence"/>
</dbReference>
<feature type="transmembrane region" description="Helical" evidence="1">
    <location>
        <begin position="86"/>
        <end position="107"/>
    </location>
</feature>
<proteinExistence type="predicted"/>
<protein>
    <submittedName>
        <fullName evidence="2">Uncharacterized protein</fullName>
    </submittedName>
</protein>
<evidence type="ECO:0000313" key="2">
    <source>
        <dbReference type="EMBL" id="TPG11641.1"/>
    </source>
</evidence>
<sequence>MNQHIDDDIPPFDDAASEREWLAQESAMRRERLHLDPAADDARSRRYRLLARALCEPLRDGLPADFATRVAARVVAARVTTLSFEFVLMTVLAIALVIAAAAVTAMYGSEWLPSFSAILPAPQAPASRWLLALAGCLGASWLLGQWQRRGHG</sequence>
<keyword evidence="3" id="KW-1185">Reference proteome</keyword>
<name>A0A502CIS1_9GAMM</name>
<dbReference type="AlphaFoldDB" id="A0A502CIS1"/>
<keyword evidence="1" id="KW-0472">Membrane</keyword>
<accession>A0A502CIS1</accession>
<evidence type="ECO:0000313" key="3">
    <source>
        <dbReference type="Proteomes" id="UP000319486"/>
    </source>
</evidence>
<reference evidence="2 3" key="1">
    <citation type="journal article" date="2019" name="Environ. Microbiol.">
        <title>Species interactions and distinct microbial communities in high Arctic permafrost affected cryosols are associated with the CH4 and CO2 gas fluxes.</title>
        <authorList>
            <person name="Altshuler I."/>
            <person name="Hamel J."/>
            <person name="Turney S."/>
            <person name="Magnuson E."/>
            <person name="Levesque R."/>
            <person name="Greer C."/>
            <person name="Whyte L.G."/>
        </authorList>
    </citation>
    <scope>NUCLEOTIDE SEQUENCE [LARGE SCALE GENOMIC DNA]</scope>
    <source>
        <strain evidence="2 3">S13Y</strain>
    </source>
</reference>
<dbReference type="RefSeq" id="WP_140649125.1">
    <property type="nucleotide sequence ID" value="NZ_RCZO01000001.1"/>
</dbReference>
<comment type="caution">
    <text evidence="2">The sequence shown here is derived from an EMBL/GenBank/DDBJ whole genome shotgun (WGS) entry which is preliminary data.</text>
</comment>
<feature type="transmembrane region" description="Helical" evidence="1">
    <location>
        <begin position="127"/>
        <end position="144"/>
    </location>
</feature>
<gene>
    <name evidence="2" type="ORF">EAH88_03820</name>
</gene>